<dbReference type="PANTHER" id="PTHR33608:SF12">
    <property type="entry name" value="DUF58 DOMAIN-CONTAINING PROTEIN"/>
    <property type="match status" value="1"/>
</dbReference>
<reference evidence="3 4" key="1">
    <citation type="submission" date="2017-10" db="EMBL/GenBank/DDBJ databases">
        <authorList>
            <person name="Banno H."/>
            <person name="Chua N.-H."/>
        </authorList>
    </citation>
    <scope>NUCLEOTIDE SEQUENCE [LARGE SCALE GENOMIC DNA]</scope>
    <source>
        <strain evidence="3">Vibrio tapetis CECT4600</strain>
    </source>
</reference>
<dbReference type="KEGG" id="vta:B0804"/>
<gene>
    <name evidence="3" type="ORF">VTAP4600_B0804</name>
</gene>
<feature type="domain" description="DUF58" evidence="2">
    <location>
        <begin position="73"/>
        <end position="290"/>
    </location>
</feature>
<evidence type="ECO:0000259" key="2">
    <source>
        <dbReference type="Pfam" id="PF01882"/>
    </source>
</evidence>
<feature type="compositionally biased region" description="Polar residues" evidence="1">
    <location>
        <begin position="9"/>
        <end position="18"/>
    </location>
</feature>
<dbReference type="OrthoDB" id="9776116at2"/>
<proteinExistence type="predicted"/>
<evidence type="ECO:0000313" key="4">
    <source>
        <dbReference type="Proteomes" id="UP000235828"/>
    </source>
</evidence>
<dbReference type="EMBL" id="LT960612">
    <property type="protein sequence ID" value="SON52415.1"/>
    <property type="molecule type" value="Genomic_DNA"/>
</dbReference>
<dbReference type="RefSeq" id="WP_102524673.1">
    <property type="nucleotide sequence ID" value="NZ_LT960612.1"/>
</dbReference>
<dbReference type="Pfam" id="PF01882">
    <property type="entry name" value="DUF58"/>
    <property type="match status" value="1"/>
</dbReference>
<name>A0A2N8ZKH8_9VIBR</name>
<dbReference type="InterPro" id="IPR002881">
    <property type="entry name" value="DUF58"/>
</dbReference>
<dbReference type="PANTHER" id="PTHR33608">
    <property type="entry name" value="BLL2464 PROTEIN"/>
    <property type="match status" value="1"/>
</dbReference>
<dbReference type="AlphaFoldDB" id="A0A2N8ZKH8"/>
<sequence>MKGKRKAAPTTSPGTSQALALPEKSNGVQLCLDELLAYKSQTVHWQPPARSLWSQLNGGHQSRHQGRGMDFAEVRQYQAGDDIRSIDWRVTARTGKTHTKLFTEEREQPVILYIDLSTTMRFGSQLMLKSVQAAHMASLISWLTVSNGDRIGAIIDDGASLYDLKPTARAKGALYIADQMVRKHSDAISITQASENSTSVTDVLQSLHRLCPKGSDVILISDFQRFGDKHQALLSQLRQHNHIRAIQISDPLEHGETQYKGLAHVKDAFSSAWLNFGSKATKDKIEQKFQHALTPFTQACQSLAIPTSEISSNVSLLTQLHDLQVKGGQNGR</sequence>
<dbReference type="Proteomes" id="UP000235828">
    <property type="component" value="Chromosome B"/>
</dbReference>
<protein>
    <recommendedName>
        <fullName evidence="2">DUF58 domain-containing protein</fullName>
    </recommendedName>
</protein>
<keyword evidence="4" id="KW-1185">Reference proteome</keyword>
<evidence type="ECO:0000313" key="3">
    <source>
        <dbReference type="EMBL" id="SON52415.1"/>
    </source>
</evidence>
<feature type="region of interest" description="Disordered" evidence="1">
    <location>
        <begin position="1"/>
        <end position="20"/>
    </location>
</feature>
<organism evidence="3 4">
    <name type="scientific">Vibrio tapetis subsp. tapetis</name>
    <dbReference type="NCBI Taxonomy" id="1671868"/>
    <lineage>
        <taxon>Bacteria</taxon>
        <taxon>Pseudomonadati</taxon>
        <taxon>Pseudomonadota</taxon>
        <taxon>Gammaproteobacteria</taxon>
        <taxon>Vibrionales</taxon>
        <taxon>Vibrionaceae</taxon>
        <taxon>Vibrio</taxon>
    </lineage>
</organism>
<accession>A0A2N8ZKH8</accession>
<evidence type="ECO:0000256" key="1">
    <source>
        <dbReference type="SAM" id="MobiDB-lite"/>
    </source>
</evidence>